<sequence>MKVQISLAIIIALINTTGSNRAVCDEKLPLSSHGPNGWCGPWHKDIDSAKADAENHNKKYDHKASVCTGECPTCPVN</sequence>
<dbReference type="EMBL" id="BBWV01000001">
    <property type="protein sequence ID" value="GAO42315.1"/>
    <property type="molecule type" value="Genomic_DNA"/>
</dbReference>
<evidence type="ECO:0000313" key="2">
    <source>
        <dbReference type="Proteomes" id="UP000033121"/>
    </source>
</evidence>
<dbReference type="Proteomes" id="UP000033121">
    <property type="component" value="Unassembled WGS sequence"/>
</dbReference>
<dbReference type="AlphaFoldDB" id="A0A0E9MYX7"/>
<accession>A0A0E9MYX7</accession>
<keyword evidence="2" id="KW-1185">Reference proteome</keyword>
<protein>
    <submittedName>
        <fullName evidence="1">Uncharacterized protein</fullName>
    </submittedName>
</protein>
<evidence type="ECO:0000313" key="1">
    <source>
        <dbReference type="EMBL" id="GAO42315.1"/>
    </source>
</evidence>
<name>A0A0E9MYX7_9BACT</name>
<gene>
    <name evidence="1" type="ORF">FPE01S_01_13290</name>
</gene>
<organism evidence="1 2">
    <name type="scientific">Flavihumibacter petaseus NBRC 106054</name>
    <dbReference type="NCBI Taxonomy" id="1220578"/>
    <lineage>
        <taxon>Bacteria</taxon>
        <taxon>Pseudomonadati</taxon>
        <taxon>Bacteroidota</taxon>
        <taxon>Chitinophagia</taxon>
        <taxon>Chitinophagales</taxon>
        <taxon>Chitinophagaceae</taxon>
        <taxon>Flavihumibacter</taxon>
    </lineage>
</organism>
<comment type="caution">
    <text evidence="1">The sequence shown here is derived from an EMBL/GenBank/DDBJ whole genome shotgun (WGS) entry which is preliminary data.</text>
</comment>
<reference evidence="1 2" key="1">
    <citation type="submission" date="2015-04" db="EMBL/GenBank/DDBJ databases">
        <title>Whole genome shotgun sequence of Flavihumibacter petaseus NBRC 106054.</title>
        <authorList>
            <person name="Miyazawa S."/>
            <person name="Hosoyama A."/>
            <person name="Hashimoto M."/>
            <person name="Noguchi M."/>
            <person name="Tsuchikane K."/>
            <person name="Ohji S."/>
            <person name="Yamazoe A."/>
            <person name="Ichikawa N."/>
            <person name="Kimura A."/>
            <person name="Fujita N."/>
        </authorList>
    </citation>
    <scope>NUCLEOTIDE SEQUENCE [LARGE SCALE GENOMIC DNA]</scope>
    <source>
        <strain evidence="1 2">NBRC 106054</strain>
    </source>
</reference>
<proteinExistence type="predicted"/>